<dbReference type="GO" id="GO:0005829">
    <property type="term" value="C:cytosol"/>
    <property type="evidence" value="ECO:0007669"/>
    <property type="project" value="TreeGrafter"/>
</dbReference>
<proteinExistence type="predicted"/>
<evidence type="ECO:0000256" key="3">
    <source>
        <dbReference type="SAM" id="MobiDB-lite"/>
    </source>
</evidence>
<dbReference type="PANTHER" id="PTHR30295:SF0">
    <property type="entry name" value="BACTERIOFERRITIN"/>
    <property type="match status" value="1"/>
</dbReference>
<dbReference type="PANTHER" id="PTHR30295">
    <property type="entry name" value="BACTERIOFERRITIN"/>
    <property type="match status" value="1"/>
</dbReference>
<protein>
    <recommendedName>
        <fullName evidence="4">Ferritin/DPS domain-containing protein</fullName>
    </recommendedName>
</protein>
<gene>
    <name evidence="5" type="ORF">CROST_026190</name>
</gene>
<reference evidence="5 6" key="1">
    <citation type="submission" date="2022-04" db="EMBL/GenBank/DDBJ databases">
        <title>Genome sequence of C. roseum typestrain.</title>
        <authorList>
            <person name="Poehlein A."/>
            <person name="Schoch T."/>
            <person name="Duerre P."/>
            <person name="Daniel R."/>
        </authorList>
    </citation>
    <scope>NUCLEOTIDE SEQUENCE [LARGE SCALE GENOMIC DNA]</scope>
    <source>
        <strain evidence="5 6">DSM 7320</strain>
    </source>
</reference>
<dbReference type="RefSeq" id="WP_077835196.1">
    <property type="nucleotide sequence ID" value="NZ_CP096983.1"/>
</dbReference>
<dbReference type="EMBL" id="CP096983">
    <property type="protein sequence ID" value="URZ11902.1"/>
    <property type="molecule type" value="Genomic_DNA"/>
</dbReference>
<feature type="compositionally biased region" description="Low complexity" evidence="3">
    <location>
        <begin position="29"/>
        <end position="38"/>
    </location>
</feature>
<evidence type="ECO:0000313" key="5">
    <source>
        <dbReference type="EMBL" id="URZ11902.1"/>
    </source>
</evidence>
<feature type="domain" description="Ferritin/DPS" evidence="4">
    <location>
        <begin position="78"/>
        <end position="215"/>
    </location>
</feature>
<name>A0A1S8LTZ9_9CLOT</name>
<accession>A0A1S8LTZ9</accession>
<keyword evidence="1" id="KW-0409">Iron storage</keyword>
<dbReference type="STRING" id="84029.CROST_09320"/>
<keyword evidence="2" id="KW-0408">Iron</keyword>
<dbReference type="Pfam" id="PF00210">
    <property type="entry name" value="Ferritin"/>
    <property type="match status" value="1"/>
</dbReference>
<dbReference type="GO" id="GO:0006879">
    <property type="term" value="P:intracellular iron ion homeostasis"/>
    <property type="evidence" value="ECO:0007669"/>
    <property type="project" value="UniProtKB-KW"/>
</dbReference>
<organism evidence="5 6">
    <name type="scientific">Clostridium felsineum</name>
    <dbReference type="NCBI Taxonomy" id="36839"/>
    <lineage>
        <taxon>Bacteria</taxon>
        <taxon>Bacillati</taxon>
        <taxon>Bacillota</taxon>
        <taxon>Clostridia</taxon>
        <taxon>Eubacteriales</taxon>
        <taxon>Clostridiaceae</taxon>
        <taxon>Clostridium</taxon>
    </lineage>
</organism>
<dbReference type="GO" id="GO:0020037">
    <property type="term" value="F:heme binding"/>
    <property type="evidence" value="ECO:0007669"/>
    <property type="project" value="TreeGrafter"/>
</dbReference>
<dbReference type="Gene3D" id="1.20.1260.10">
    <property type="match status" value="1"/>
</dbReference>
<dbReference type="CDD" id="cd07908">
    <property type="entry name" value="Mn_catalase_like"/>
    <property type="match status" value="1"/>
</dbReference>
<dbReference type="InterPro" id="IPR008331">
    <property type="entry name" value="Ferritin_DPS_dom"/>
</dbReference>
<dbReference type="AlphaFoldDB" id="A0A1S8LTZ9"/>
<dbReference type="SUPFAM" id="SSF47240">
    <property type="entry name" value="Ferritin-like"/>
    <property type="match status" value="1"/>
</dbReference>
<sequence length="222" mass="25432">MDYYDYYDEIDDYSENDYNENYYDKKKPSNSSNYNSKPNHTKKISCESNMPFPPIEVTKCNTSYANLIYDSYASSGGSELQAITQYIYHHETIFNKEVSDTLLNIAIVEMKHLDALASLIFKLGGKPAFFNSNRDWFSTGQLAYLDNIYKMECPPCSKDYLCSKLNADLAGEKAAIRGYKDLIEQIRDPKVDAVIEKIISDEKVHVKILEGFISKYCTGNRS</sequence>
<dbReference type="Proteomes" id="UP000190951">
    <property type="component" value="Chromosome"/>
</dbReference>
<evidence type="ECO:0000313" key="6">
    <source>
        <dbReference type="Proteomes" id="UP000190951"/>
    </source>
</evidence>
<dbReference type="GO" id="GO:0008199">
    <property type="term" value="F:ferric iron binding"/>
    <property type="evidence" value="ECO:0007669"/>
    <property type="project" value="InterPro"/>
</dbReference>
<dbReference type="InterPro" id="IPR012347">
    <property type="entry name" value="Ferritin-like"/>
</dbReference>
<dbReference type="InterPro" id="IPR009078">
    <property type="entry name" value="Ferritin-like_SF"/>
</dbReference>
<evidence type="ECO:0000259" key="4">
    <source>
        <dbReference type="Pfam" id="PF00210"/>
    </source>
</evidence>
<dbReference type="GO" id="GO:0004322">
    <property type="term" value="F:ferroxidase activity"/>
    <property type="evidence" value="ECO:0007669"/>
    <property type="project" value="TreeGrafter"/>
</dbReference>
<keyword evidence="6" id="KW-1185">Reference proteome</keyword>
<feature type="region of interest" description="Disordered" evidence="3">
    <location>
        <begin position="17"/>
        <end position="40"/>
    </location>
</feature>
<evidence type="ECO:0000256" key="2">
    <source>
        <dbReference type="ARBA" id="ARBA00023004"/>
    </source>
</evidence>
<dbReference type="KEGG" id="crw:CROST_026190"/>
<evidence type="ECO:0000256" key="1">
    <source>
        <dbReference type="ARBA" id="ARBA00022434"/>
    </source>
</evidence>